<evidence type="ECO:0000256" key="1">
    <source>
        <dbReference type="ARBA" id="ARBA00022527"/>
    </source>
</evidence>
<dbReference type="PANTHER" id="PTHR35526:SF3">
    <property type="entry name" value="ANTI-SIGMA-F FACTOR RSBW"/>
    <property type="match status" value="1"/>
</dbReference>
<dbReference type="InterPro" id="IPR036890">
    <property type="entry name" value="HATPase_C_sf"/>
</dbReference>
<dbReference type="Pfam" id="PF13581">
    <property type="entry name" value="HATPase_c_2"/>
    <property type="match status" value="1"/>
</dbReference>
<keyword evidence="5" id="KW-1185">Reference proteome</keyword>
<keyword evidence="1" id="KW-0723">Serine/threonine-protein kinase</keyword>
<dbReference type="InterPro" id="IPR047718">
    <property type="entry name" value="RsbA-like_anti_sig"/>
</dbReference>
<dbReference type="SUPFAM" id="SSF55874">
    <property type="entry name" value="ATPase domain of HSP90 chaperone/DNA topoisomerase II/histidine kinase"/>
    <property type="match status" value="1"/>
</dbReference>
<dbReference type="InterPro" id="IPR050267">
    <property type="entry name" value="Anti-sigma-factor_SerPK"/>
</dbReference>
<dbReference type="Proteomes" id="UP001141259">
    <property type="component" value="Unassembled WGS sequence"/>
</dbReference>
<dbReference type="InterPro" id="IPR003594">
    <property type="entry name" value="HATPase_dom"/>
</dbReference>
<dbReference type="AlphaFoldDB" id="A0A9X2VXQ5"/>
<reference evidence="4" key="1">
    <citation type="submission" date="2022-08" db="EMBL/GenBank/DDBJ databases">
        <authorList>
            <person name="Tistechok S."/>
            <person name="Samborskyy M."/>
            <person name="Roman I."/>
        </authorList>
    </citation>
    <scope>NUCLEOTIDE SEQUENCE</scope>
    <source>
        <strain evidence="4">DSM 103496</strain>
    </source>
</reference>
<feature type="domain" description="MEDS" evidence="3">
    <location>
        <begin position="6"/>
        <end position="148"/>
    </location>
</feature>
<dbReference type="Pfam" id="PF14417">
    <property type="entry name" value="MEDS"/>
    <property type="match status" value="1"/>
</dbReference>
<evidence type="ECO:0000313" key="5">
    <source>
        <dbReference type="Proteomes" id="UP001141259"/>
    </source>
</evidence>
<dbReference type="NCBIfam" id="NF041045">
    <property type="entry name" value="RsbA_anti_sig"/>
    <property type="match status" value="1"/>
</dbReference>
<evidence type="ECO:0000259" key="3">
    <source>
        <dbReference type="Pfam" id="PF14417"/>
    </source>
</evidence>
<feature type="domain" description="Histidine kinase/HSP90-like ATPase" evidence="2">
    <location>
        <begin position="189"/>
        <end position="300"/>
    </location>
</feature>
<name>A0A9X2VXQ5_9PSEU</name>
<organism evidence="4 5">
    <name type="scientific">Umezawaea endophytica</name>
    <dbReference type="NCBI Taxonomy" id="1654476"/>
    <lineage>
        <taxon>Bacteria</taxon>
        <taxon>Bacillati</taxon>
        <taxon>Actinomycetota</taxon>
        <taxon>Actinomycetes</taxon>
        <taxon>Pseudonocardiales</taxon>
        <taxon>Pseudonocardiaceae</taxon>
        <taxon>Umezawaea</taxon>
    </lineage>
</organism>
<dbReference type="GO" id="GO:0004674">
    <property type="term" value="F:protein serine/threonine kinase activity"/>
    <property type="evidence" value="ECO:0007669"/>
    <property type="project" value="UniProtKB-KW"/>
</dbReference>
<dbReference type="EMBL" id="JANYMP010000054">
    <property type="protein sequence ID" value="MCS7484791.1"/>
    <property type="molecule type" value="Genomic_DNA"/>
</dbReference>
<comment type="caution">
    <text evidence="4">The sequence shown here is derived from an EMBL/GenBank/DDBJ whole genome shotgun (WGS) entry which is preliminary data.</text>
</comment>
<proteinExistence type="predicted"/>
<dbReference type="CDD" id="cd16936">
    <property type="entry name" value="HATPase_RsbW-like"/>
    <property type="match status" value="1"/>
</dbReference>
<accession>A0A9X2VXQ5</accession>
<protein>
    <submittedName>
        <fullName evidence="4">Sensor histidine kinase</fullName>
    </submittedName>
</protein>
<dbReference type="InterPro" id="IPR025847">
    <property type="entry name" value="MEDS_domain"/>
</dbReference>
<evidence type="ECO:0000313" key="4">
    <source>
        <dbReference type="EMBL" id="MCS7484791.1"/>
    </source>
</evidence>
<gene>
    <name evidence="4" type="ORF">NZH93_48865</name>
</gene>
<dbReference type="PANTHER" id="PTHR35526">
    <property type="entry name" value="ANTI-SIGMA-F FACTOR RSBW-RELATED"/>
    <property type="match status" value="1"/>
</dbReference>
<dbReference type="Gene3D" id="3.30.565.10">
    <property type="entry name" value="Histidine kinase-like ATPase, C-terminal domain"/>
    <property type="match status" value="1"/>
</dbReference>
<keyword evidence="4" id="KW-0808">Transferase</keyword>
<keyword evidence="4" id="KW-0418">Kinase</keyword>
<dbReference type="RefSeq" id="WP_259630236.1">
    <property type="nucleotide sequence ID" value="NZ_JANYMP010000054.1"/>
</dbReference>
<sequence length="303" mass="32761">MIDFVHEALFYRDPGQYLAGTVPFVLDGLAAGEPVLVAVPPRNVELIRDELGAKADHVRFLDMTVGGRNPGRIIPGVLTPFSNEHPSRVRIIGEPIWAGRSVSEYPACVQHEALINTAFHGVDAVILCPYDTSLLAADVLVDAERTHPVLVDGGGRRPSPRFDDPRRIVTDFNLPLPSPPRSAVAYWFDMHSLPATRGLVADFATTAGLCEDRVEDLVLAVNELTTNSIEHANGGGELLVWQEGDAVVCEVRDNGVLLDPMIGRTKPTPNSDGGYGVVMVNLLCDLVRVHSGEDGTAIRVHVT</sequence>
<evidence type="ECO:0000259" key="2">
    <source>
        <dbReference type="Pfam" id="PF13581"/>
    </source>
</evidence>